<reference evidence="1" key="1">
    <citation type="journal article" date="2015" name="Nature">
        <title>Complex archaea that bridge the gap between prokaryotes and eukaryotes.</title>
        <authorList>
            <person name="Spang A."/>
            <person name="Saw J.H."/>
            <person name="Jorgensen S.L."/>
            <person name="Zaremba-Niedzwiedzka K."/>
            <person name="Martijn J."/>
            <person name="Lind A.E."/>
            <person name="van Eijk R."/>
            <person name="Schleper C."/>
            <person name="Guy L."/>
            <person name="Ettema T.J."/>
        </authorList>
    </citation>
    <scope>NUCLEOTIDE SEQUENCE</scope>
</reference>
<comment type="caution">
    <text evidence="1">The sequence shown here is derived from an EMBL/GenBank/DDBJ whole genome shotgun (WGS) entry which is preliminary data.</text>
</comment>
<dbReference type="InterPro" id="IPR042099">
    <property type="entry name" value="ANL_N_sf"/>
</dbReference>
<dbReference type="Gene3D" id="3.40.50.12780">
    <property type="entry name" value="N-terminal domain of ligase-like"/>
    <property type="match status" value="1"/>
</dbReference>
<dbReference type="SUPFAM" id="SSF56801">
    <property type="entry name" value="Acetyl-CoA synthetase-like"/>
    <property type="match status" value="1"/>
</dbReference>
<gene>
    <name evidence="1" type="ORF">LCGC14_1193960</name>
</gene>
<dbReference type="PANTHER" id="PTHR36932:SF1">
    <property type="entry name" value="CAPSULAR POLYSACCHARIDE BIOSYNTHESIS PROTEIN"/>
    <property type="match status" value="1"/>
</dbReference>
<evidence type="ECO:0008006" key="2">
    <source>
        <dbReference type="Google" id="ProtNLM"/>
    </source>
</evidence>
<name>A0A0F9P1B6_9ZZZZ</name>
<dbReference type="EMBL" id="LAZR01006082">
    <property type="protein sequence ID" value="KKM94875.1"/>
    <property type="molecule type" value="Genomic_DNA"/>
</dbReference>
<organism evidence="1">
    <name type="scientific">marine sediment metagenome</name>
    <dbReference type="NCBI Taxonomy" id="412755"/>
    <lineage>
        <taxon>unclassified sequences</taxon>
        <taxon>metagenomes</taxon>
        <taxon>ecological metagenomes</taxon>
    </lineage>
</organism>
<dbReference type="InterPro" id="IPR053158">
    <property type="entry name" value="CapK_Type1_Caps_Biosynth"/>
</dbReference>
<dbReference type="PANTHER" id="PTHR36932">
    <property type="entry name" value="CAPSULAR POLYSACCHARIDE BIOSYNTHESIS PROTEIN"/>
    <property type="match status" value="1"/>
</dbReference>
<dbReference type="AlphaFoldDB" id="A0A0F9P1B6"/>
<sequence>MTRSTEKWRKSFFWVMDTLKGGQIKSHYRDIQFILEKYGTPESDERRKAHLNNLLEHAVNNTEFYKEYKEYETLKDFPIINKSIIRERFNTIQSKAFRNKKIHKMATSGSSGTPFTTLQNTNKKLRNTADTIYFKQKAGFEIGYRMYYIRKWFKMHRKNMLTTKMRNIVMVNVTEFTDDYLAKLITTLRNDSSTKVLLSYSSALRDICKYLDRVGAEPIDANISCIIAMAEGLGTYTREALKKHFNAPVLMRYSNMENGILSLQLTDSDTHLQINWASYFIELLHPDKDIPVKDGELGRVVVTDLFNYCMPFIRYDTGDLARMEPNSTFNPAPAFSEINGRKMDTIYDTQVNVQSTFIIFHLEEYSEIKQFQFIQEGQKQYRLKLNLDGSFNHEDKIITLFKSYLGDDAEIRITYESEIAQLSSGKRRLIINEYLPEEIGKVTLSN</sequence>
<evidence type="ECO:0000313" key="1">
    <source>
        <dbReference type="EMBL" id="KKM94875.1"/>
    </source>
</evidence>
<protein>
    <recommendedName>
        <fullName evidence="2">AMP-dependent synthetase/ligase domain-containing protein</fullName>
    </recommendedName>
</protein>
<proteinExistence type="predicted"/>
<accession>A0A0F9P1B6</accession>